<dbReference type="GO" id="GO:0000107">
    <property type="term" value="F:imidazoleglycerol-phosphate synthase activity"/>
    <property type="evidence" value="ECO:0007669"/>
    <property type="project" value="InterPro"/>
</dbReference>
<evidence type="ECO:0000256" key="7">
    <source>
        <dbReference type="ARBA" id="ARBA00023239"/>
    </source>
</evidence>
<evidence type="ECO:0000313" key="12">
    <source>
        <dbReference type="EMBL" id="NMC62377.1"/>
    </source>
</evidence>
<dbReference type="InterPro" id="IPR006062">
    <property type="entry name" value="His_biosynth"/>
</dbReference>
<comment type="similarity">
    <text evidence="2 11">Belongs to the HisA/HisF family.</text>
</comment>
<dbReference type="GO" id="GO:0016829">
    <property type="term" value="F:lyase activity"/>
    <property type="evidence" value="ECO:0007669"/>
    <property type="project" value="UniProtKB-KW"/>
</dbReference>
<proteinExistence type="inferred from homology"/>
<dbReference type="InterPro" id="IPR011060">
    <property type="entry name" value="RibuloseP-bd_barrel"/>
</dbReference>
<keyword evidence="6 11" id="KW-0368">Histidine biosynthesis</keyword>
<comment type="subunit">
    <text evidence="3">Heterodimer of HisH and HisF.</text>
</comment>
<dbReference type="Proteomes" id="UP000524246">
    <property type="component" value="Unassembled WGS sequence"/>
</dbReference>
<dbReference type="Gene3D" id="3.20.20.70">
    <property type="entry name" value="Aldolase class I"/>
    <property type="match status" value="1"/>
</dbReference>
<evidence type="ECO:0000256" key="11">
    <source>
        <dbReference type="RuleBase" id="RU003657"/>
    </source>
</evidence>
<evidence type="ECO:0000256" key="3">
    <source>
        <dbReference type="ARBA" id="ARBA00011152"/>
    </source>
</evidence>
<dbReference type="GO" id="GO:0000105">
    <property type="term" value="P:L-histidine biosynthetic process"/>
    <property type="evidence" value="ECO:0007669"/>
    <property type="project" value="UniProtKB-UniPathway"/>
</dbReference>
<evidence type="ECO:0000313" key="13">
    <source>
        <dbReference type="Proteomes" id="UP000524246"/>
    </source>
</evidence>
<accession>A0A7X9FQL0</accession>
<reference evidence="12 13" key="1">
    <citation type="journal article" date="2020" name="Biotechnol. Biofuels">
        <title>New insights from the biogas microbiome by comprehensive genome-resolved metagenomics of nearly 1600 species originating from multiple anaerobic digesters.</title>
        <authorList>
            <person name="Campanaro S."/>
            <person name="Treu L."/>
            <person name="Rodriguez-R L.M."/>
            <person name="Kovalovszki A."/>
            <person name="Ziels R.M."/>
            <person name="Maus I."/>
            <person name="Zhu X."/>
            <person name="Kougias P.G."/>
            <person name="Basile A."/>
            <person name="Luo G."/>
            <person name="Schluter A."/>
            <person name="Konstantinidis K.T."/>
            <person name="Angelidaki I."/>
        </authorList>
    </citation>
    <scope>NUCLEOTIDE SEQUENCE [LARGE SCALE GENOMIC DNA]</scope>
    <source>
        <strain evidence="12">AS27yjCOA_65</strain>
    </source>
</reference>
<comment type="pathway">
    <text evidence="1">Amino-acid biosynthesis; L-histidine biosynthesis; L-histidine from 5-phospho-alpha-D-ribose 1-diphosphate: step 5/9.</text>
</comment>
<evidence type="ECO:0000256" key="2">
    <source>
        <dbReference type="ARBA" id="ARBA00009667"/>
    </source>
</evidence>
<dbReference type="AlphaFoldDB" id="A0A7X9FQL0"/>
<dbReference type="Pfam" id="PF00977">
    <property type="entry name" value="His_biosynth"/>
    <property type="match status" value="1"/>
</dbReference>
<evidence type="ECO:0000256" key="4">
    <source>
        <dbReference type="ARBA" id="ARBA00012809"/>
    </source>
</evidence>
<dbReference type="InterPro" id="IPR013785">
    <property type="entry name" value="Aldolase_TIM"/>
</dbReference>
<dbReference type="PANTHER" id="PTHR21235">
    <property type="entry name" value="IMIDAZOLE GLYCEROL PHOSPHATE SYNTHASE SUBUNIT HISF/H IGP SYNTHASE SUBUNIT HISF/H"/>
    <property type="match status" value="1"/>
</dbReference>
<evidence type="ECO:0000256" key="1">
    <source>
        <dbReference type="ARBA" id="ARBA00005091"/>
    </source>
</evidence>
<dbReference type="PANTHER" id="PTHR21235:SF2">
    <property type="entry name" value="IMIDAZOLE GLYCEROL PHOSPHATE SYNTHASE HISHF"/>
    <property type="match status" value="1"/>
</dbReference>
<evidence type="ECO:0000256" key="6">
    <source>
        <dbReference type="ARBA" id="ARBA00023102"/>
    </source>
</evidence>
<keyword evidence="5 11" id="KW-0028">Amino-acid biosynthesis</keyword>
<evidence type="ECO:0000256" key="10">
    <source>
        <dbReference type="ARBA" id="ARBA00047838"/>
    </source>
</evidence>
<name>A0A7X9FQL0_9DELT</name>
<evidence type="ECO:0000256" key="9">
    <source>
        <dbReference type="ARBA" id="ARBA00030264"/>
    </source>
</evidence>
<comment type="function">
    <text evidence="8">IGPS catalyzes the conversion of PRFAR and glutamine to IGP, AICAR and glutamate. The HisF subunit catalyzes the cyclization activity that produces IGP and AICAR from PRFAR using the ammonia provided by the HisH subunit.</text>
</comment>
<dbReference type="EMBL" id="JAAZON010000181">
    <property type="protein sequence ID" value="NMC62377.1"/>
    <property type="molecule type" value="Genomic_DNA"/>
</dbReference>
<dbReference type="InterPro" id="IPR050064">
    <property type="entry name" value="IGPS_HisA/HisF"/>
</dbReference>
<dbReference type="InterPro" id="IPR004651">
    <property type="entry name" value="HisF"/>
</dbReference>
<dbReference type="SUPFAM" id="SSF51366">
    <property type="entry name" value="Ribulose-phoshate binding barrel"/>
    <property type="match status" value="1"/>
</dbReference>
<comment type="catalytic activity">
    <reaction evidence="10">
        <text>5-[(5-phospho-1-deoxy-D-ribulos-1-ylimino)methylamino]-1-(5-phospho-beta-D-ribosyl)imidazole-4-carboxamide + L-glutamine = D-erythro-1-(imidazol-4-yl)glycerol 3-phosphate + 5-amino-1-(5-phospho-beta-D-ribosyl)imidazole-4-carboxamide + L-glutamate + H(+)</text>
        <dbReference type="Rhea" id="RHEA:24793"/>
        <dbReference type="ChEBI" id="CHEBI:15378"/>
        <dbReference type="ChEBI" id="CHEBI:29985"/>
        <dbReference type="ChEBI" id="CHEBI:58278"/>
        <dbReference type="ChEBI" id="CHEBI:58359"/>
        <dbReference type="ChEBI" id="CHEBI:58475"/>
        <dbReference type="ChEBI" id="CHEBI:58525"/>
        <dbReference type="EC" id="4.3.2.10"/>
    </reaction>
</comment>
<comment type="caution">
    <text evidence="12">The sequence shown here is derived from an EMBL/GenBank/DDBJ whole genome shotgun (WGS) entry which is preliminary data.</text>
</comment>
<organism evidence="12 13">
    <name type="scientific">SAR324 cluster bacterium</name>
    <dbReference type="NCBI Taxonomy" id="2024889"/>
    <lineage>
        <taxon>Bacteria</taxon>
        <taxon>Deltaproteobacteria</taxon>
        <taxon>SAR324 cluster</taxon>
    </lineage>
</organism>
<dbReference type="EC" id="4.3.2.10" evidence="4"/>
<gene>
    <name evidence="12" type="primary">hisF</name>
    <name evidence="12" type="ORF">GYA55_04345</name>
</gene>
<keyword evidence="7 12" id="KW-0456">Lyase</keyword>
<dbReference type="UniPathway" id="UPA00031">
    <property type="reaction ID" value="UER00010"/>
</dbReference>
<dbReference type="CDD" id="cd04731">
    <property type="entry name" value="HisF"/>
    <property type="match status" value="1"/>
</dbReference>
<sequence>MASTVRLIARLDIKGPNLIKGIQFDGYRVLGSPDFFANMYYQEGIDELIYQDAVASLYQRNSLLSFVKQTARQIFVPLTVAGGIRSIDNVSELLRAGADKVAINTAAVQNPNLLKEASRIFGSQCIVASIEAYRYRNGKYEIWTDYGRQETGLDAFYWAQKVVDLGVGEILLTSINKEGTGRGFDIELTQRIAEMVPVPVISAGGAGDLKDIIHVIKQGQADAVAVASMLHYYYSRPIQRLTMQFNERRLRMGEEVDSGNIDFLNFGYGGYKAIPVVPHSITEMKQAMIEAGIPTRTIISEVKMEDQ</sequence>
<protein>
    <recommendedName>
        <fullName evidence="4">imidazole glycerol-phosphate synthase</fullName>
        <ecNumber evidence="4">4.3.2.10</ecNumber>
    </recommendedName>
    <alternativeName>
        <fullName evidence="9">IGP synthase cyclase subunit</fullName>
    </alternativeName>
</protein>
<evidence type="ECO:0000256" key="8">
    <source>
        <dbReference type="ARBA" id="ARBA00025475"/>
    </source>
</evidence>
<evidence type="ECO:0000256" key="5">
    <source>
        <dbReference type="ARBA" id="ARBA00022605"/>
    </source>
</evidence>